<evidence type="ECO:0000313" key="2">
    <source>
        <dbReference type="Proteomes" id="UP000319432"/>
    </source>
</evidence>
<dbReference type="AlphaFoldDB" id="A0A518VBH8"/>
<sequence>MIKIKKTNISEVVVIPEKPWLSERSEEEEYKKAEELKASIERHVDDIGEIYVNTKYTYKDEEGYRFNTLYEALARQYSYIEEYYEYQYVHPNANGLGIRECAFSFRELIETAYRRPWQFELIESGRINKKANGVFAKSD</sequence>
<protein>
    <submittedName>
        <fullName evidence="1">Uncharacterized protein</fullName>
    </submittedName>
</protein>
<proteinExistence type="predicted"/>
<accession>A0A518VBH8</accession>
<keyword evidence="2" id="KW-1185">Reference proteome</keyword>
<gene>
    <name evidence="1" type="ORF">EEL30_19895</name>
</gene>
<reference evidence="1 2" key="1">
    <citation type="submission" date="2018-11" db="EMBL/GenBank/DDBJ databases">
        <title>Phylogenetic determinants of toxin gene distribution in genomes of Brevibacillus laterosporus.</title>
        <authorList>
            <person name="Glare T.R."/>
            <person name="Durrant A."/>
            <person name="Berry C."/>
            <person name="Palma L."/>
            <person name="Ormskirk M."/>
            <person name="Cox M.O."/>
        </authorList>
    </citation>
    <scope>NUCLEOTIDE SEQUENCE [LARGE SCALE GENOMIC DNA]</scope>
    <source>
        <strain evidence="1 2">1821L</strain>
    </source>
</reference>
<name>A0A518VBH8_BRELA</name>
<organism evidence="1 2">
    <name type="scientific">Brevibacillus laterosporus</name>
    <name type="common">Bacillus laterosporus</name>
    <dbReference type="NCBI Taxonomy" id="1465"/>
    <lineage>
        <taxon>Bacteria</taxon>
        <taxon>Bacillati</taxon>
        <taxon>Bacillota</taxon>
        <taxon>Bacilli</taxon>
        <taxon>Bacillales</taxon>
        <taxon>Paenibacillaceae</taxon>
        <taxon>Brevibacillus</taxon>
    </lineage>
</organism>
<dbReference type="Proteomes" id="UP000319432">
    <property type="component" value="Chromosome"/>
</dbReference>
<evidence type="ECO:0000313" key="1">
    <source>
        <dbReference type="EMBL" id="QDX94345.1"/>
    </source>
</evidence>
<dbReference type="EMBL" id="CP033464">
    <property type="protein sequence ID" value="QDX94345.1"/>
    <property type="molecule type" value="Genomic_DNA"/>
</dbReference>